<dbReference type="Pfam" id="PF00270">
    <property type="entry name" value="DEAD"/>
    <property type="match status" value="1"/>
</dbReference>
<dbReference type="InterPro" id="IPR050079">
    <property type="entry name" value="DEAD_box_RNA_helicase"/>
</dbReference>
<dbReference type="EC" id="3.6.4.13" evidence="11"/>
<organism evidence="11 12">
    <name type="scientific">Pseudoalteromonas spongiae</name>
    <dbReference type="NCBI Taxonomy" id="298657"/>
    <lineage>
        <taxon>Bacteria</taxon>
        <taxon>Pseudomonadati</taxon>
        <taxon>Pseudomonadota</taxon>
        <taxon>Gammaproteobacteria</taxon>
        <taxon>Alteromonadales</taxon>
        <taxon>Pseudoalteromonadaceae</taxon>
        <taxon>Pseudoalteromonas</taxon>
    </lineage>
</organism>
<dbReference type="NCBIfam" id="NF008744">
    <property type="entry name" value="PRK11776.1"/>
    <property type="match status" value="1"/>
</dbReference>
<dbReference type="InterPro" id="IPR014001">
    <property type="entry name" value="Helicase_ATP-bd"/>
</dbReference>
<dbReference type="Pfam" id="PF00271">
    <property type="entry name" value="Helicase_C"/>
    <property type="match status" value="1"/>
</dbReference>
<dbReference type="SMART" id="SM00487">
    <property type="entry name" value="DEXDc"/>
    <property type="match status" value="1"/>
</dbReference>
<evidence type="ECO:0000256" key="4">
    <source>
        <dbReference type="ARBA" id="ARBA00022840"/>
    </source>
</evidence>
<accession>A0ABU8EZ39</accession>
<evidence type="ECO:0000259" key="10">
    <source>
        <dbReference type="PROSITE" id="PS51195"/>
    </source>
</evidence>
<dbReference type="SMART" id="SM00490">
    <property type="entry name" value="HELICc"/>
    <property type="match status" value="1"/>
</dbReference>
<evidence type="ECO:0000256" key="5">
    <source>
        <dbReference type="ARBA" id="ARBA00038437"/>
    </source>
</evidence>
<dbReference type="PANTHER" id="PTHR47959">
    <property type="entry name" value="ATP-DEPENDENT RNA HELICASE RHLE-RELATED"/>
    <property type="match status" value="1"/>
</dbReference>
<keyword evidence="12" id="KW-1185">Reference proteome</keyword>
<feature type="domain" description="Helicase ATP-binding" evidence="8">
    <location>
        <begin position="39"/>
        <end position="210"/>
    </location>
</feature>
<dbReference type="InterPro" id="IPR000629">
    <property type="entry name" value="RNA-helicase_DEAD-box_CS"/>
</dbReference>
<dbReference type="RefSeq" id="WP_336437054.1">
    <property type="nucleotide sequence ID" value="NZ_JBAWKS010000002.1"/>
</dbReference>
<evidence type="ECO:0000256" key="3">
    <source>
        <dbReference type="ARBA" id="ARBA00022806"/>
    </source>
</evidence>
<dbReference type="Proteomes" id="UP001382455">
    <property type="component" value="Unassembled WGS sequence"/>
</dbReference>
<dbReference type="InterPro" id="IPR044742">
    <property type="entry name" value="DEAD/DEAH_RhlB"/>
</dbReference>
<dbReference type="InterPro" id="IPR027417">
    <property type="entry name" value="P-loop_NTPase"/>
</dbReference>
<dbReference type="InterPro" id="IPR014014">
    <property type="entry name" value="RNA_helicase_DEAD_Q_motif"/>
</dbReference>
<evidence type="ECO:0000256" key="2">
    <source>
        <dbReference type="ARBA" id="ARBA00022801"/>
    </source>
</evidence>
<protein>
    <submittedName>
        <fullName evidence="11">ATP-dependent RNA helicase DbpA</fullName>
        <ecNumber evidence="11">3.6.4.13</ecNumber>
    </submittedName>
</protein>
<feature type="domain" description="Helicase C-terminal" evidence="9">
    <location>
        <begin position="237"/>
        <end position="381"/>
    </location>
</feature>
<evidence type="ECO:0000313" key="12">
    <source>
        <dbReference type="Proteomes" id="UP001382455"/>
    </source>
</evidence>
<comment type="similarity">
    <text evidence="5 7">Belongs to the DEAD box helicase family.</text>
</comment>
<dbReference type="Pfam" id="PF03880">
    <property type="entry name" value="DbpA"/>
    <property type="match status" value="1"/>
</dbReference>
<keyword evidence="2 7" id="KW-0378">Hydrolase</keyword>
<keyword evidence="3 7" id="KW-0347">Helicase</keyword>
<feature type="domain" description="DEAD-box RNA helicase Q" evidence="10">
    <location>
        <begin position="8"/>
        <end position="36"/>
    </location>
</feature>
<keyword evidence="4 7" id="KW-0067">ATP-binding</keyword>
<evidence type="ECO:0000256" key="6">
    <source>
        <dbReference type="PROSITE-ProRule" id="PRU00552"/>
    </source>
</evidence>
<comment type="caution">
    <text evidence="11">The sequence shown here is derived from an EMBL/GenBank/DDBJ whole genome shotgun (WGS) entry which is preliminary data.</text>
</comment>
<dbReference type="PROSITE" id="PS51194">
    <property type="entry name" value="HELICASE_CTER"/>
    <property type="match status" value="1"/>
</dbReference>
<dbReference type="PROSITE" id="PS51195">
    <property type="entry name" value="Q_MOTIF"/>
    <property type="match status" value="1"/>
</dbReference>
<reference evidence="11 12" key="1">
    <citation type="submission" date="2023-12" db="EMBL/GenBank/DDBJ databases">
        <title>Friends and Foes: Symbiotic and Algicidal bacterial influence on Karenia brevis blooms.</title>
        <authorList>
            <person name="Fei C."/>
            <person name="Mohamed A.R."/>
            <person name="Booker A."/>
            <person name="Arshad M."/>
            <person name="Klass S."/>
            <person name="Ahn S."/>
            <person name="Gilbert P.M."/>
            <person name="Heil C.A."/>
            <person name="Martinez J.M."/>
            <person name="Amin S.A."/>
        </authorList>
    </citation>
    <scope>NUCLEOTIDE SEQUENCE [LARGE SCALE GENOMIC DNA]</scope>
    <source>
        <strain evidence="11 12">CE15</strain>
    </source>
</reference>
<dbReference type="InterPro" id="IPR011545">
    <property type="entry name" value="DEAD/DEAH_box_helicase_dom"/>
</dbReference>
<evidence type="ECO:0000256" key="7">
    <source>
        <dbReference type="RuleBase" id="RU000492"/>
    </source>
</evidence>
<dbReference type="Gene3D" id="3.30.70.330">
    <property type="match status" value="1"/>
</dbReference>
<evidence type="ECO:0000259" key="9">
    <source>
        <dbReference type="PROSITE" id="PS51194"/>
    </source>
</evidence>
<evidence type="ECO:0000313" key="11">
    <source>
        <dbReference type="EMBL" id="MEI4552244.1"/>
    </source>
</evidence>
<evidence type="ECO:0000256" key="1">
    <source>
        <dbReference type="ARBA" id="ARBA00022741"/>
    </source>
</evidence>
<proteinExistence type="inferred from homology"/>
<sequence>MFALSSTSCFSTTALSPALLENLTSLGYTTMTDIQAQTLPLILAGKDVIGQGKTGSGKTAAFSLGLLHNLNVKRFRVQAVVVCPTRELADQVAVEIRKLARAIHNIKVLALCGGAPMGPQIGSLEHGAHIVVGTPGRIEEHLRKGRLNLDEVNTFVLDEADRMLEMGFEESLSCIIEHLPTARQNLLFSATYPTKIEQLAQHVMVSPEKIVVEATHDHSSISQYFYEVENNDARLDAVNRLLLKFQPKSAVVFCNTKSECQSVCDELSHFGFDSAALHGDLEQKDRDRTLVRFANKSLTILVATDVAARGIDVDHVDMVVNYHIAHDPEVHVHRIGRTGRAGNKGIACSLMSYKESHKVNALEDYLKIEALPTDLPSDEVFANAIERAPNITLQIDGGKKAKLRPGDILGALTSNSAITGEHIGKIKVTAMTSYVAVTRKIANAAVKTISEGKMKGRNFRVRKATK</sequence>
<dbReference type="Gene3D" id="3.40.50.300">
    <property type="entry name" value="P-loop containing nucleotide triphosphate hydrolases"/>
    <property type="match status" value="2"/>
</dbReference>
<dbReference type="SUPFAM" id="SSF52540">
    <property type="entry name" value="P-loop containing nucleoside triphosphate hydrolases"/>
    <property type="match status" value="1"/>
</dbReference>
<keyword evidence="1 7" id="KW-0547">Nucleotide-binding</keyword>
<feature type="short sequence motif" description="Q motif" evidence="6">
    <location>
        <begin position="8"/>
        <end position="36"/>
    </location>
</feature>
<dbReference type="EMBL" id="JBAWKS010000002">
    <property type="protein sequence ID" value="MEI4552244.1"/>
    <property type="molecule type" value="Genomic_DNA"/>
</dbReference>
<dbReference type="PROSITE" id="PS00039">
    <property type="entry name" value="DEAD_ATP_HELICASE"/>
    <property type="match status" value="1"/>
</dbReference>
<dbReference type="CDD" id="cd00268">
    <property type="entry name" value="DEADc"/>
    <property type="match status" value="1"/>
</dbReference>
<dbReference type="PANTHER" id="PTHR47959:SF1">
    <property type="entry name" value="ATP-DEPENDENT RNA HELICASE DBPA"/>
    <property type="match status" value="1"/>
</dbReference>
<dbReference type="CDD" id="cd18787">
    <property type="entry name" value="SF2_C_DEAD"/>
    <property type="match status" value="1"/>
</dbReference>
<dbReference type="GO" id="GO:0016787">
    <property type="term" value="F:hydrolase activity"/>
    <property type="evidence" value="ECO:0007669"/>
    <property type="project" value="UniProtKB-KW"/>
</dbReference>
<dbReference type="InterPro" id="IPR012677">
    <property type="entry name" value="Nucleotide-bd_a/b_plait_sf"/>
</dbReference>
<dbReference type="PROSITE" id="PS51192">
    <property type="entry name" value="HELICASE_ATP_BIND_1"/>
    <property type="match status" value="1"/>
</dbReference>
<dbReference type="CDD" id="cd12501">
    <property type="entry name" value="RRM_EcDbpA_like"/>
    <property type="match status" value="1"/>
</dbReference>
<evidence type="ECO:0000259" key="8">
    <source>
        <dbReference type="PROSITE" id="PS51192"/>
    </source>
</evidence>
<name>A0ABU8EZ39_9GAMM</name>
<dbReference type="InterPro" id="IPR001650">
    <property type="entry name" value="Helicase_C-like"/>
</dbReference>
<gene>
    <name evidence="11" type="primary">dbpA</name>
    <name evidence="11" type="ORF">WAE96_21370</name>
</gene>
<dbReference type="GO" id="GO:0003724">
    <property type="term" value="F:RNA helicase activity"/>
    <property type="evidence" value="ECO:0007669"/>
    <property type="project" value="UniProtKB-EC"/>
</dbReference>
<dbReference type="InterPro" id="IPR005580">
    <property type="entry name" value="DbpA/CsdA_RNA-bd_dom"/>
</dbReference>